<keyword evidence="1 2" id="KW-0238">DNA-binding</keyword>
<dbReference type="GO" id="GO:0006260">
    <property type="term" value="P:DNA replication"/>
    <property type="evidence" value="ECO:0007669"/>
    <property type="project" value="UniProtKB-UniRule"/>
</dbReference>
<accession>D5H670</accession>
<dbReference type="PROSITE" id="PS50935">
    <property type="entry name" value="SSB"/>
    <property type="match status" value="1"/>
</dbReference>
<dbReference type="GO" id="GO:0006281">
    <property type="term" value="P:DNA repair"/>
    <property type="evidence" value="ECO:0007669"/>
    <property type="project" value="UniProtKB-UniRule"/>
</dbReference>
<evidence type="ECO:0000256" key="2">
    <source>
        <dbReference type="HAMAP-Rule" id="MF_00984"/>
    </source>
</evidence>
<dbReference type="Pfam" id="PF00436">
    <property type="entry name" value="SSB"/>
    <property type="match status" value="1"/>
</dbReference>
<dbReference type="InterPro" id="IPR012340">
    <property type="entry name" value="NA-bd_OB-fold"/>
</dbReference>
<protein>
    <recommendedName>
        <fullName evidence="2 3">Single-stranded DNA-binding protein</fullName>
        <shortName evidence="2">SSB</shortName>
    </recommendedName>
</protein>
<dbReference type="InterPro" id="IPR011344">
    <property type="entry name" value="ssDNA-bd"/>
</dbReference>
<gene>
    <name evidence="5" type="primary">ssb</name>
    <name evidence="5" type="ordered locus">SRM_00604</name>
</gene>
<comment type="caution">
    <text evidence="2">Lacks conserved residue(s) required for the propagation of feature annotation.</text>
</comment>
<feature type="compositionally biased region" description="Acidic residues" evidence="4">
    <location>
        <begin position="157"/>
        <end position="171"/>
    </location>
</feature>
<dbReference type="PANTHER" id="PTHR10302">
    <property type="entry name" value="SINGLE-STRANDED DNA-BINDING PROTEIN"/>
    <property type="match status" value="1"/>
</dbReference>
<dbReference type="EMBL" id="FP565814">
    <property type="protein sequence ID" value="CBH23525.1"/>
    <property type="molecule type" value="Genomic_DNA"/>
</dbReference>
<dbReference type="PATRIC" id="fig|761659.10.peg.682"/>
<dbReference type="HOGENOM" id="CLU_078758_6_0_10"/>
<dbReference type="GO" id="GO:0006310">
    <property type="term" value="P:DNA recombination"/>
    <property type="evidence" value="ECO:0007669"/>
    <property type="project" value="UniProtKB-UniRule"/>
</dbReference>
<reference evidence="6" key="2">
    <citation type="submission" date="2010-04" db="EMBL/GenBank/DDBJ databases">
        <title>Genome sequence of Salinibacter ruber M8.</title>
        <authorList>
            <consortium name="Genoscope"/>
        </authorList>
    </citation>
    <scope>NUCLEOTIDE SEQUENCE [LARGE SCALE GENOMIC DNA]</scope>
    <source>
        <strain evidence="6">M8</strain>
    </source>
</reference>
<dbReference type="CDD" id="cd04496">
    <property type="entry name" value="SSB_OBF"/>
    <property type="match status" value="1"/>
</dbReference>
<sequence>MVIMARGVNKVILIGNLGDDPELRYTGSGTAVCNMSLATNETYTDSDGNEVQNTEWHDVVAWGRLGEICNEYLDKGSQVYFEGKLQTRSWEDRDNNTRYSTEVKAQEMMFLDSNRQGGADMDGFDQTRGDESLDQTRQEQPAGSSGPQPGQQASSGGEDEDTFEPDDDLPF</sequence>
<comment type="subunit">
    <text evidence="2">Homotetramer.</text>
</comment>
<feature type="compositionally biased region" description="Basic and acidic residues" evidence="4">
    <location>
        <begin position="125"/>
        <end position="137"/>
    </location>
</feature>
<keyword evidence="2" id="KW-0235">DNA replication</keyword>
<keyword evidence="2" id="KW-0234">DNA repair</keyword>
<name>D5H670_SALRM</name>
<reference evidence="5 6" key="1">
    <citation type="journal article" date="2010" name="ISME J.">
        <title>Fine-scale evolution: genomic, phenotypic and ecological differentiation in two coexisting Salinibacter ruber strains.</title>
        <authorList>
            <person name="Pena A."/>
            <person name="Teeling H."/>
            <person name="Huerta-Cepas J."/>
            <person name="Santos F."/>
            <person name="Yarza P."/>
            <person name="Brito-Echeverria J."/>
            <person name="Lucio M."/>
            <person name="Schmitt-Kopplin P."/>
            <person name="Meseguer I."/>
            <person name="Schenowitz C."/>
            <person name="Dossat C."/>
            <person name="Barbe V."/>
            <person name="Dopazo J."/>
            <person name="Rossello-Mora R."/>
            <person name="Schuler M."/>
            <person name="Glockner F.O."/>
            <person name="Amann R."/>
            <person name="Gabaldon T."/>
            <person name="Anton J."/>
        </authorList>
    </citation>
    <scope>NUCLEOTIDE SEQUENCE [LARGE SCALE GENOMIC DNA]</scope>
    <source>
        <strain evidence="5 6">M8</strain>
    </source>
</reference>
<evidence type="ECO:0000256" key="3">
    <source>
        <dbReference type="PIRNR" id="PIRNR002070"/>
    </source>
</evidence>
<evidence type="ECO:0000256" key="1">
    <source>
        <dbReference type="ARBA" id="ARBA00023125"/>
    </source>
</evidence>
<dbReference type="HAMAP" id="MF_00984">
    <property type="entry name" value="SSB"/>
    <property type="match status" value="1"/>
</dbReference>
<dbReference type="AlphaFoldDB" id="D5H670"/>
<dbReference type="InterPro" id="IPR000424">
    <property type="entry name" value="Primosome_PriB/ssb"/>
</dbReference>
<organism evidence="5 6">
    <name type="scientific">Salinibacter ruber (strain M8)</name>
    <dbReference type="NCBI Taxonomy" id="761659"/>
    <lineage>
        <taxon>Bacteria</taxon>
        <taxon>Pseudomonadati</taxon>
        <taxon>Rhodothermota</taxon>
        <taxon>Rhodothermia</taxon>
        <taxon>Rhodothermales</taxon>
        <taxon>Salinibacteraceae</taxon>
        <taxon>Salinibacter</taxon>
    </lineage>
</organism>
<dbReference type="Proteomes" id="UP000000933">
    <property type="component" value="Chromosome"/>
</dbReference>
<evidence type="ECO:0000313" key="6">
    <source>
        <dbReference type="Proteomes" id="UP000000933"/>
    </source>
</evidence>
<dbReference type="Gene3D" id="2.40.50.140">
    <property type="entry name" value="Nucleic acid-binding proteins"/>
    <property type="match status" value="1"/>
</dbReference>
<feature type="short sequence motif" description="Important for interaction with partner proteins" evidence="2">
    <location>
        <begin position="166"/>
        <end position="171"/>
    </location>
</feature>
<dbReference type="GO" id="GO:0003697">
    <property type="term" value="F:single-stranded DNA binding"/>
    <property type="evidence" value="ECO:0007669"/>
    <property type="project" value="UniProtKB-UniRule"/>
</dbReference>
<dbReference type="NCBIfam" id="TIGR00621">
    <property type="entry name" value="ssb"/>
    <property type="match status" value="1"/>
</dbReference>
<feature type="compositionally biased region" description="Low complexity" evidence="4">
    <location>
        <begin position="138"/>
        <end position="156"/>
    </location>
</feature>
<dbReference type="KEGG" id="srm:SRM_00604"/>
<comment type="function">
    <text evidence="2">Plays an important role in DNA replication, recombination and repair. Binds to ssDNA and to an array of partner proteins to recruit them to their sites of action during DNA metabolism.</text>
</comment>
<dbReference type="SUPFAM" id="SSF50249">
    <property type="entry name" value="Nucleic acid-binding proteins"/>
    <property type="match status" value="1"/>
</dbReference>
<evidence type="ECO:0000256" key="4">
    <source>
        <dbReference type="SAM" id="MobiDB-lite"/>
    </source>
</evidence>
<dbReference type="GO" id="GO:0009295">
    <property type="term" value="C:nucleoid"/>
    <property type="evidence" value="ECO:0007669"/>
    <property type="project" value="TreeGrafter"/>
</dbReference>
<keyword evidence="2" id="KW-0227">DNA damage</keyword>
<evidence type="ECO:0000313" key="5">
    <source>
        <dbReference type="EMBL" id="CBH23525.1"/>
    </source>
</evidence>
<dbReference type="PIRSF" id="PIRSF002070">
    <property type="entry name" value="SSB"/>
    <property type="match status" value="1"/>
</dbReference>
<dbReference type="PANTHER" id="PTHR10302:SF27">
    <property type="entry name" value="SINGLE-STRANDED DNA-BINDING PROTEIN"/>
    <property type="match status" value="1"/>
</dbReference>
<keyword evidence="2" id="KW-0233">DNA recombination</keyword>
<proteinExistence type="inferred from homology"/>
<feature type="region of interest" description="Disordered" evidence="4">
    <location>
        <begin position="113"/>
        <end position="171"/>
    </location>
</feature>